<dbReference type="EMBL" id="CAJPEV010002386">
    <property type="protein sequence ID" value="CAG0896730.1"/>
    <property type="molecule type" value="Genomic_DNA"/>
</dbReference>
<dbReference type="Proteomes" id="UP000677054">
    <property type="component" value="Unassembled WGS sequence"/>
</dbReference>
<keyword evidence="2" id="KW-1185">Reference proteome</keyword>
<evidence type="ECO:0000313" key="2">
    <source>
        <dbReference type="Proteomes" id="UP000677054"/>
    </source>
</evidence>
<organism evidence="1">
    <name type="scientific">Darwinula stevensoni</name>
    <dbReference type="NCBI Taxonomy" id="69355"/>
    <lineage>
        <taxon>Eukaryota</taxon>
        <taxon>Metazoa</taxon>
        <taxon>Ecdysozoa</taxon>
        <taxon>Arthropoda</taxon>
        <taxon>Crustacea</taxon>
        <taxon>Oligostraca</taxon>
        <taxon>Ostracoda</taxon>
        <taxon>Podocopa</taxon>
        <taxon>Podocopida</taxon>
        <taxon>Darwinulocopina</taxon>
        <taxon>Darwinuloidea</taxon>
        <taxon>Darwinulidae</taxon>
        <taxon>Darwinula</taxon>
    </lineage>
</organism>
<gene>
    <name evidence="1" type="ORF">DSTB1V02_LOCUS9395</name>
</gene>
<proteinExistence type="predicted"/>
<dbReference type="EMBL" id="LR901903">
    <property type="protein sequence ID" value="CAD7249606.1"/>
    <property type="molecule type" value="Genomic_DNA"/>
</dbReference>
<protein>
    <submittedName>
        <fullName evidence="1">Uncharacterized protein</fullName>
    </submittedName>
</protein>
<name>A0A7R9FNR0_9CRUS</name>
<accession>A0A7R9FNR0</accession>
<reference evidence="1" key="1">
    <citation type="submission" date="2020-11" db="EMBL/GenBank/DDBJ databases">
        <authorList>
            <person name="Tran Van P."/>
        </authorList>
    </citation>
    <scope>NUCLEOTIDE SEQUENCE</scope>
</reference>
<sequence>MLERLCRLRGFRPRDFVKMFLRSASSRCFHPFENAMMQQSIVEKDPVVKVSDHQVIWKGFFRKTFWRNNKSTSEICHKEAERAIGRNRVVATAQDDEIEVPAPLLDEHDRQFATDTFNVFLAPSDVVTGEDEHDAWEHAAEESHGSSEVCGLEGFRAEFIFVGARLIGESDVDTHADVREERQEVVHEAIFDDRDFSEFSSVGEEGGVFPDPVPQSAVAPGSDEGRVLTLFWGQGEIRPERTKCFRLRCFRDLRWFRGLR</sequence>
<evidence type="ECO:0000313" key="1">
    <source>
        <dbReference type="EMBL" id="CAD7249606.1"/>
    </source>
</evidence>
<dbReference type="AlphaFoldDB" id="A0A7R9FNR0"/>